<evidence type="ECO:0000256" key="1">
    <source>
        <dbReference type="ARBA" id="ARBA00010618"/>
    </source>
</evidence>
<keyword evidence="5" id="KW-0542">Nucleomorph</keyword>
<dbReference type="PIR" id="D90087">
    <property type="entry name" value="D90087"/>
</dbReference>
<dbReference type="GO" id="GO:0003735">
    <property type="term" value="F:structural constituent of ribosome"/>
    <property type="evidence" value="ECO:0007669"/>
    <property type="project" value="InterPro"/>
</dbReference>
<dbReference type="InterPro" id="IPR014722">
    <property type="entry name" value="Rib_uL2_dom2"/>
</dbReference>
<protein>
    <submittedName>
        <fullName evidence="5">60S ribosomal protein L26</fullName>
    </submittedName>
</protein>
<gene>
    <name evidence="5" type="primary">rpl26</name>
</gene>
<dbReference type="Pfam" id="PF00467">
    <property type="entry name" value="KOW"/>
    <property type="match status" value="1"/>
</dbReference>
<dbReference type="EMBL" id="AF165818">
    <property type="protein sequence ID" value="AAK39831.1"/>
    <property type="molecule type" value="Genomic_DNA"/>
</dbReference>
<comment type="similarity">
    <text evidence="1">Belongs to the universal ribosomal protein uL24 family.</text>
</comment>
<dbReference type="PANTHER" id="PTHR11143">
    <property type="entry name" value="60S RIBOSOMAL PROTEIN L26 FAMILY MEMBER"/>
    <property type="match status" value="1"/>
</dbReference>
<evidence type="ECO:0000256" key="2">
    <source>
        <dbReference type="ARBA" id="ARBA00022980"/>
    </source>
</evidence>
<keyword evidence="3" id="KW-0687">Ribonucleoprotein</keyword>
<keyword evidence="2 5" id="KW-0689">Ribosomal protein</keyword>
<dbReference type="InterPro" id="IPR005756">
    <property type="entry name" value="Ribosomal_uL24_euk/arc"/>
</dbReference>
<reference evidence="5 6" key="1">
    <citation type="journal article" date="2001" name="Nature">
        <title>The highly reduced genome of an enslaved algal nucleus.</title>
        <authorList>
            <person name="Douglas S."/>
            <person name="Zauner S."/>
            <person name="Fraunholz M."/>
            <person name="Beaton M."/>
            <person name="Penny S."/>
            <person name="Deng L."/>
            <person name="Wu X."/>
            <person name="Reith M."/>
            <person name="Cavalier-Smith T."/>
            <person name="Maier U."/>
        </authorList>
    </citation>
    <scope>NUCLEOTIDE SEQUENCE [LARGE SCALE GENOMIC DNA]</scope>
</reference>
<dbReference type="InterPro" id="IPR008991">
    <property type="entry name" value="Translation_prot_SH3-like_sf"/>
</dbReference>
<dbReference type="GeneID" id="857319"/>
<sequence length="108" mass="13059">MKYKHHVTCSRRKNRKRCFLNLKRKNSNIIKTNLSKEMQKYHKKKTLILKKNYEIKVKRGDFKGKTGKVIQIKPEQQKIFVDNIFRNKFEKTNIFVPLKPSNIQIIKI</sequence>
<dbReference type="Pfam" id="PF16906">
    <property type="entry name" value="Ribosomal_L26"/>
    <property type="match status" value="1"/>
</dbReference>
<dbReference type="AlphaFoldDB" id="Q98RW9"/>
<feature type="domain" description="KOW" evidence="4">
    <location>
        <begin position="48"/>
        <end position="75"/>
    </location>
</feature>
<organism evidence="5 6">
    <name type="scientific">Guillardia theta</name>
    <name type="common">Cryptophyte</name>
    <name type="synonym">Cryptomonas phi</name>
    <dbReference type="NCBI Taxonomy" id="55529"/>
    <lineage>
        <taxon>Eukaryota</taxon>
        <taxon>Cryptophyceae</taxon>
        <taxon>Pyrenomonadales</taxon>
        <taxon>Geminigeraceae</taxon>
        <taxon>Guillardia</taxon>
    </lineage>
</organism>
<dbReference type="InterPro" id="IPR005824">
    <property type="entry name" value="KOW"/>
</dbReference>
<evidence type="ECO:0000313" key="5">
    <source>
        <dbReference type="EMBL" id="AAK39831.1"/>
    </source>
</evidence>
<evidence type="ECO:0000259" key="4">
    <source>
        <dbReference type="SMART" id="SM00739"/>
    </source>
</evidence>
<dbReference type="NCBIfam" id="TIGR01080">
    <property type="entry name" value="rplX_A_E"/>
    <property type="match status" value="1"/>
</dbReference>
<dbReference type="SMART" id="SM00739">
    <property type="entry name" value="KOW"/>
    <property type="match status" value="1"/>
</dbReference>
<dbReference type="CDD" id="cd06089">
    <property type="entry name" value="KOW_RPL26"/>
    <property type="match status" value="1"/>
</dbReference>
<dbReference type="InterPro" id="IPR041988">
    <property type="entry name" value="Ribosomal_uL24_KOW"/>
</dbReference>
<dbReference type="GO" id="GO:0015934">
    <property type="term" value="C:large ribosomal subunit"/>
    <property type="evidence" value="ECO:0007669"/>
    <property type="project" value="InterPro"/>
</dbReference>
<proteinExistence type="inferred from homology"/>
<name>Q98RW9_GUITH</name>
<dbReference type="GO" id="GO:0006412">
    <property type="term" value="P:translation"/>
    <property type="evidence" value="ECO:0007669"/>
    <property type="project" value="InterPro"/>
</dbReference>
<dbReference type="SUPFAM" id="SSF50104">
    <property type="entry name" value="Translation proteins SH3-like domain"/>
    <property type="match status" value="1"/>
</dbReference>
<dbReference type="GO" id="GO:0003723">
    <property type="term" value="F:RNA binding"/>
    <property type="evidence" value="ECO:0007669"/>
    <property type="project" value="InterPro"/>
</dbReference>
<dbReference type="RefSeq" id="XP_001713536.1">
    <property type="nucleotide sequence ID" value="XM_001713484.1"/>
</dbReference>
<evidence type="ECO:0000313" key="6">
    <source>
        <dbReference type="Proteomes" id="UP000242167"/>
    </source>
</evidence>
<geneLocation type="nucleomorph" evidence="5"/>
<evidence type="ECO:0000256" key="3">
    <source>
        <dbReference type="ARBA" id="ARBA00023274"/>
    </source>
</evidence>
<dbReference type="Proteomes" id="UP000242167">
    <property type="component" value="Nucleomorph 1"/>
</dbReference>
<accession>Q98RW9</accession>
<dbReference type="Gene3D" id="2.30.30.30">
    <property type="match status" value="1"/>
</dbReference>